<protein>
    <recommendedName>
        <fullName evidence="4 13">Delta-aminolevulinic acid dehydratase</fullName>
        <ecNumber evidence="3 13">4.2.1.24</ecNumber>
    </recommendedName>
</protein>
<keyword evidence="5" id="KW-0350">Heme biosynthesis</keyword>
<evidence type="ECO:0000256" key="6">
    <source>
        <dbReference type="ARBA" id="ARBA00023239"/>
    </source>
</evidence>
<dbReference type="CDD" id="cd00384">
    <property type="entry name" value="ALAD_PBGS"/>
    <property type="match status" value="1"/>
</dbReference>
<feature type="binding site" evidence="12">
    <location>
        <position position="250"/>
    </location>
    <ligand>
        <name>Mg(2+)</name>
        <dbReference type="ChEBI" id="CHEBI:18420"/>
    </ligand>
</feature>
<feature type="binding site" evidence="11">
    <location>
        <position position="123"/>
    </location>
    <ligand>
        <name>Zn(2+)</name>
        <dbReference type="ChEBI" id="CHEBI:29105"/>
        <note>catalytic</note>
    </ligand>
</feature>
<evidence type="ECO:0000256" key="1">
    <source>
        <dbReference type="ARBA" id="ARBA00004694"/>
    </source>
</evidence>
<dbReference type="PANTHER" id="PTHR11458:SF0">
    <property type="entry name" value="DELTA-AMINOLEVULINIC ACID DEHYDRATASE"/>
    <property type="match status" value="1"/>
</dbReference>
<feature type="binding site" evidence="11">
    <location>
        <position position="133"/>
    </location>
    <ligand>
        <name>Zn(2+)</name>
        <dbReference type="ChEBI" id="CHEBI:29105"/>
        <note>catalytic</note>
    </ligand>
</feature>
<evidence type="ECO:0000256" key="13">
    <source>
        <dbReference type="RuleBase" id="RU000515"/>
    </source>
</evidence>
<feature type="binding site" evidence="10">
    <location>
        <position position="234"/>
    </location>
    <ligand>
        <name>5-aminolevulinate</name>
        <dbReference type="ChEBI" id="CHEBI:356416"/>
        <label>1</label>
    </ligand>
</feature>
<dbReference type="KEGG" id="cma:Cmaq_1740"/>
<comment type="similarity">
    <text evidence="2 14">Belongs to the ALAD family.</text>
</comment>
<dbReference type="InterPro" id="IPR013785">
    <property type="entry name" value="Aldolase_TIM"/>
</dbReference>
<evidence type="ECO:0000256" key="14">
    <source>
        <dbReference type="RuleBase" id="RU004161"/>
    </source>
</evidence>
<keyword evidence="11" id="KW-0862">Zinc</keyword>
<feature type="binding site" evidence="10">
    <location>
        <position position="331"/>
    </location>
    <ligand>
        <name>5-aminolevulinate</name>
        <dbReference type="ChEBI" id="CHEBI:356416"/>
        <label>2</label>
    </ligand>
</feature>
<dbReference type="GO" id="GO:0008270">
    <property type="term" value="F:zinc ion binding"/>
    <property type="evidence" value="ECO:0007669"/>
    <property type="project" value="TreeGrafter"/>
</dbReference>
<evidence type="ECO:0000313" key="16">
    <source>
        <dbReference type="Proteomes" id="UP000001137"/>
    </source>
</evidence>
<dbReference type="HOGENOM" id="CLU_035731_0_0_2"/>
<evidence type="ECO:0000256" key="9">
    <source>
        <dbReference type="PIRSR" id="PIRSR001415-1"/>
    </source>
</evidence>
<dbReference type="RefSeq" id="WP_012186782.1">
    <property type="nucleotide sequence ID" value="NC_009954.1"/>
</dbReference>
<dbReference type="FunFam" id="3.20.20.70:FF:000019">
    <property type="entry name" value="Delta-aminolevulinic acid dehydratase"/>
    <property type="match status" value="1"/>
</dbReference>
<dbReference type="Pfam" id="PF00490">
    <property type="entry name" value="ALAD"/>
    <property type="match status" value="1"/>
</dbReference>
<dbReference type="EC" id="4.2.1.24" evidence="3 13"/>
<dbReference type="SMART" id="SM01004">
    <property type="entry name" value="ALAD"/>
    <property type="match status" value="1"/>
</dbReference>
<dbReference type="NCBIfam" id="NF006762">
    <property type="entry name" value="PRK09283.1"/>
    <property type="match status" value="1"/>
</dbReference>
<accession>A8MAI6</accession>
<dbReference type="GeneID" id="5708843"/>
<dbReference type="OrthoDB" id="8493at2157"/>
<reference evidence="15 16" key="1">
    <citation type="submission" date="2007-10" db="EMBL/GenBank/DDBJ databases">
        <title>Complete sequence of Caldivirga maquilingensis IC-167.</title>
        <authorList>
            <consortium name="US DOE Joint Genome Institute"/>
            <person name="Copeland A."/>
            <person name="Lucas S."/>
            <person name="Lapidus A."/>
            <person name="Barry K."/>
            <person name="Glavina del Rio T."/>
            <person name="Dalin E."/>
            <person name="Tice H."/>
            <person name="Pitluck S."/>
            <person name="Saunders E."/>
            <person name="Brettin T."/>
            <person name="Bruce D."/>
            <person name="Detter J.C."/>
            <person name="Han C."/>
            <person name="Schmutz J."/>
            <person name="Larimer F."/>
            <person name="Land M."/>
            <person name="Hauser L."/>
            <person name="Kyrpides N."/>
            <person name="Ivanova N."/>
            <person name="Biddle J.F."/>
            <person name="Zhang Z."/>
            <person name="Fitz-Gibbon S.T."/>
            <person name="Lowe T.M."/>
            <person name="Saltikov C."/>
            <person name="House C.H."/>
            <person name="Richardson P."/>
        </authorList>
    </citation>
    <scope>NUCLEOTIDE SEQUENCE [LARGE SCALE GENOMIC DNA]</scope>
    <source>
        <strain evidence="16">ATCC 700844 / DSM 13496 / JCM 10307 / IC-167</strain>
    </source>
</reference>
<name>A8MAI6_CALMQ</name>
<evidence type="ECO:0000256" key="4">
    <source>
        <dbReference type="ARBA" id="ARBA00020771"/>
    </source>
</evidence>
<proteinExistence type="inferred from homology"/>
<keyword evidence="12" id="KW-0460">Magnesium</keyword>
<evidence type="ECO:0000256" key="10">
    <source>
        <dbReference type="PIRSR" id="PIRSR001415-2"/>
    </source>
</evidence>
<comment type="pathway">
    <text evidence="1">Porphyrin-containing compound metabolism; protoporphyrin-IX biosynthesis; coproporphyrinogen-III from 5-aminolevulinate: step 1/4.</text>
</comment>
<evidence type="ECO:0000256" key="5">
    <source>
        <dbReference type="ARBA" id="ARBA00023133"/>
    </source>
</evidence>
<feature type="active site" description="Schiff-base intermediate with substrate" evidence="9">
    <location>
        <position position="265"/>
    </location>
</feature>
<keyword evidence="6 13" id="KW-0456">Lyase</keyword>
<evidence type="ECO:0000256" key="12">
    <source>
        <dbReference type="PIRSR" id="PIRSR001415-5"/>
    </source>
</evidence>
<comment type="catalytic activity">
    <reaction evidence="8 13">
        <text>2 5-aminolevulinate = porphobilinogen + 2 H2O + H(+)</text>
        <dbReference type="Rhea" id="RHEA:24064"/>
        <dbReference type="ChEBI" id="CHEBI:15377"/>
        <dbReference type="ChEBI" id="CHEBI:15378"/>
        <dbReference type="ChEBI" id="CHEBI:58126"/>
        <dbReference type="ChEBI" id="CHEBI:356416"/>
        <dbReference type="EC" id="4.2.1.24"/>
    </reaction>
</comment>
<feature type="binding site" evidence="10">
    <location>
        <position position="222"/>
    </location>
    <ligand>
        <name>5-aminolevulinate</name>
        <dbReference type="ChEBI" id="CHEBI:356416"/>
        <label>1</label>
    </ligand>
</feature>
<evidence type="ECO:0000256" key="8">
    <source>
        <dbReference type="ARBA" id="ARBA00047651"/>
    </source>
</evidence>
<dbReference type="UniPathway" id="UPA00251">
    <property type="reaction ID" value="UER00318"/>
</dbReference>
<dbReference type="GO" id="GO:0006782">
    <property type="term" value="P:protoporphyrinogen IX biosynthetic process"/>
    <property type="evidence" value="ECO:0007669"/>
    <property type="project" value="UniProtKB-UniPathway"/>
</dbReference>
<dbReference type="AlphaFoldDB" id="A8MAI6"/>
<evidence type="ECO:0000256" key="7">
    <source>
        <dbReference type="ARBA" id="ARBA00023244"/>
    </source>
</evidence>
<dbReference type="GO" id="GO:0004655">
    <property type="term" value="F:porphobilinogen synthase activity"/>
    <property type="evidence" value="ECO:0007669"/>
    <property type="project" value="UniProtKB-EC"/>
</dbReference>
<dbReference type="InterPro" id="IPR030656">
    <property type="entry name" value="ALAD_AS"/>
</dbReference>
<keyword evidence="11" id="KW-0479">Metal-binding</keyword>
<evidence type="ECO:0000313" key="15">
    <source>
        <dbReference type="EMBL" id="ABW02563.1"/>
    </source>
</evidence>
<dbReference type="PIRSF" id="PIRSF001415">
    <property type="entry name" value="Porphbilin_synth"/>
    <property type="match status" value="1"/>
</dbReference>
<feature type="binding site" evidence="10">
    <location>
        <position position="292"/>
    </location>
    <ligand>
        <name>5-aminolevulinate</name>
        <dbReference type="ChEBI" id="CHEBI:356416"/>
        <label>2</label>
    </ligand>
</feature>
<dbReference type="InterPro" id="IPR001731">
    <property type="entry name" value="ALAD"/>
</dbReference>
<evidence type="ECO:0000256" key="2">
    <source>
        <dbReference type="ARBA" id="ARBA00008055"/>
    </source>
</evidence>
<comment type="subunit">
    <text evidence="13">Homooctamer.</text>
</comment>
<dbReference type="STRING" id="397948.Cmaq_1740"/>
<sequence length="347" mass="38661">MYYRFPITRPRRLRSSRVIRNMVSETSLSPSNLVLPIFVKDEGSIEQINSMPGQYRYPIGDELIKAINDAVESGVRAFLLFGVTKSKDPLGSLAYDKNGPVPKALRLLKENFGDSIILMTDVCLCDYTEHGHCGVVEYRDPVQVTQTTSQPKYVVNNDATISIYAKIAVNYAEAGANVVAPSGMMDGQVKAIREALDNNGFTDVIIMSYSSKYASTFYGPFREAADSAPRFGDRRSYQMDPRNAYEALKEVSMDLEEGADIVMVKPAMPYLDVIRLVKQHYPEVPLAAYQVSGEYSMIKAAALNGWLNEKMAVIESLIAIKRAGANIIITYYAKEASRWINEVESIL</sequence>
<gene>
    <name evidence="15" type="ordered locus">Cmaq_1740</name>
</gene>
<dbReference type="PANTHER" id="PTHR11458">
    <property type="entry name" value="DELTA-AMINOLEVULINIC ACID DEHYDRATASE"/>
    <property type="match status" value="1"/>
</dbReference>
<feature type="active site" description="Schiff-base intermediate with substrate" evidence="9">
    <location>
        <position position="212"/>
    </location>
</feature>
<dbReference type="PRINTS" id="PR00144">
    <property type="entry name" value="DALDHYDRTASE"/>
</dbReference>
<dbReference type="PROSITE" id="PS00169">
    <property type="entry name" value="D_ALA_DEHYDRATASE"/>
    <property type="match status" value="1"/>
</dbReference>
<dbReference type="Gene3D" id="3.20.20.70">
    <property type="entry name" value="Aldolase class I"/>
    <property type="match status" value="1"/>
</dbReference>
<dbReference type="SUPFAM" id="SSF51569">
    <property type="entry name" value="Aldolase"/>
    <property type="match status" value="1"/>
</dbReference>
<dbReference type="Proteomes" id="UP000001137">
    <property type="component" value="Chromosome"/>
</dbReference>
<keyword evidence="7 13" id="KW-0627">Porphyrin biosynthesis</keyword>
<evidence type="ECO:0000256" key="3">
    <source>
        <dbReference type="ARBA" id="ARBA00012053"/>
    </source>
</evidence>
<keyword evidence="16" id="KW-1185">Reference proteome</keyword>
<dbReference type="eggNOG" id="arCOG04300">
    <property type="taxonomic scope" value="Archaea"/>
</dbReference>
<evidence type="ECO:0000256" key="11">
    <source>
        <dbReference type="PIRSR" id="PIRSR001415-3"/>
    </source>
</evidence>
<dbReference type="GO" id="GO:0005829">
    <property type="term" value="C:cytosol"/>
    <property type="evidence" value="ECO:0007669"/>
    <property type="project" value="TreeGrafter"/>
</dbReference>
<organism evidence="15 16">
    <name type="scientific">Caldivirga maquilingensis (strain ATCC 700844 / DSM 13496 / JCM 10307 / IC-167)</name>
    <dbReference type="NCBI Taxonomy" id="397948"/>
    <lineage>
        <taxon>Archaea</taxon>
        <taxon>Thermoproteota</taxon>
        <taxon>Thermoprotei</taxon>
        <taxon>Thermoproteales</taxon>
        <taxon>Thermoproteaceae</taxon>
        <taxon>Caldivirga</taxon>
    </lineage>
</organism>
<dbReference type="EMBL" id="CP000852">
    <property type="protein sequence ID" value="ABW02563.1"/>
    <property type="molecule type" value="Genomic_DNA"/>
</dbReference>
<feature type="binding site" evidence="11">
    <location>
        <position position="125"/>
    </location>
    <ligand>
        <name>Zn(2+)</name>
        <dbReference type="ChEBI" id="CHEBI:29105"/>
        <note>catalytic</note>
    </ligand>
</feature>